<evidence type="ECO:0000313" key="5">
    <source>
        <dbReference type="EMBL" id="OGM97479.1"/>
    </source>
</evidence>
<reference evidence="5 6" key="1">
    <citation type="journal article" date="2016" name="Nat. Commun.">
        <title>Thousands of microbial genomes shed light on interconnected biogeochemical processes in an aquifer system.</title>
        <authorList>
            <person name="Anantharaman K."/>
            <person name="Brown C.T."/>
            <person name="Hug L.A."/>
            <person name="Sharon I."/>
            <person name="Castelle C.J."/>
            <person name="Probst A.J."/>
            <person name="Thomas B.C."/>
            <person name="Singh A."/>
            <person name="Wilkins M.J."/>
            <person name="Karaoz U."/>
            <person name="Brodie E.L."/>
            <person name="Williams K.H."/>
            <person name="Hubbard S.S."/>
            <person name="Banfield J.F."/>
        </authorList>
    </citation>
    <scope>NUCLEOTIDE SEQUENCE [LARGE SCALE GENOMIC DNA]</scope>
</reference>
<dbReference type="PANTHER" id="PTHR30121">
    <property type="entry name" value="UNCHARACTERIZED PROTEIN YJGR-RELATED"/>
    <property type="match status" value="1"/>
</dbReference>
<dbReference type="AlphaFoldDB" id="A0A1F8EAW5"/>
<dbReference type="Pfam" id="PF01935">
    <property type="entry name" value="DUF87"/>
    <property type="match status" value="1"/>
</dbReference>
<dbReference type="Proteomes" id="UP000178520">
    <property type="component" value="Unassembled WGS sequence"/>
</dbReference>
<evidence type="ECO:0000259" key="3">
    <source>
        <dbReference type="Pfam" id="PF01935"/>
    </source>
</evidence>
<feature type="region of interest" description="Disordered" evidence="1">
    <location>
        <begin position="228"/>
        <end position="249"/>
    </location>
</feature>
<dbReference type="SUPFAM" id="SSF52540">
    <property type="entry name" value="P-loop containing nucleoside triphosphate hydrolases"/>
    <property type="match status" value="1"/>
</dbReference>
<gene>
    <name evidence="5" type="ORF">A2735_01975</name>
</gene>
<dbReference type="InterPro" id="IPR002789">
    <property type="entry name" value="HerA_central"/>
</dbReference>
<feature type="domain" description="DUF8128" evidence="4">
    <location>
        <begin position="62"/>
        <end position="352"/>
    </location>
</feature>
<organism evidence="5 6">
    <name type="scientific">Candidatus Yanofskybacteria bacterium RIFCSPHIGHO2_01_FULL_41_21</name>
    <dbReference type="NCBI Taxonomy" id="1802660"/>
    <lineage>
        <taxon>Bacteria</taxon>
        <taxon>Candidatus Yanofskyibacteriota</taxon>
    </lineage>
</organism>
<accession>A0A1F8EAW5</accession>
<name>A0A1F8EAW5_9BACT</name>
<dbReference type="InterPro" id="IPR051162">
    <property type="entry name" value="T4SS_component"/>
</dbReference>
<keyword evidence="2" id="KW-0472">Membrane</keyword>
<keyword evidence="2" id="KW-0812">Transmembrane</keyword>
<feature type="transmembrane region" description="Helical" evidence="2">
    <location>
        <begin position="6"/>
        <end position="27"/>
    </location>
</feature>
<dbReference type="InterPro" id="IPR027417">
    <property type="entry name" value="P-loop_NTPase"/>
</dbReference>
<feature type="compositionally biased region" description="Basic and acidic residues" evidence="1">
    <location>
        <begin position="228"/>
        <end position="243"/>
    </location>
</feature>
<evidence type="ECO:0000256" key="2">
    <source>
        <dbReference type="SAM" id="Phobius"/>
    </source>
</evidence>
<dbReference type="STRING" id="1802660.A2735_01975"/>
<sequence length="811" mass="91239">MSIFLLIVYGVVLVLIIVSALVTLNSLRSKGSIARALNMALFSITLPRPTLPGFQGAPQRPEKELIGIMEQLYGSFTNIHTKGWNKFIYGEPYLVLEIAVRHIGQDIQFYMAVPRSIEDIFEKQIHGLYPEAHIEPVQDYSVFHPGGVALGASVTQKNDSILPIKTYQKLESDPLGEILACLSKINHQGEGAALQILFRPSHQDGQRKFAEKVVRQMQHGHQLKDAIKRTKNPPKEPTPEELAKQPPKVVTPFEEEVIKGIQTKASKPWFDANIRLVVSAESEPRASQLLDILAGALAQFSTTDQNEFSLNKMTGRYLRSFLFNFSFRMFNESQKVLLSSEELASLYHFPISTTSAGVKFVNSKSAPAPLNLPNEGVVLGKSVFRGIEKEVRMSDADRRRHLYVIGQTGTGKTVFMKSMLRQDVENGKGVCVIDPHGDFAEFVLSIVPPERAEDVIYFDPGDIDFPMGLNMFEIDPTHPEQKSMVIDELFGIFDKLYDLKTTGGPMFEKYFKNSALLLLDDYAHEVPTLADISRVLVDDAYRADKLTRETNPLVVQFWQLEAEKAQGEQSLASMAPYITSKITSFVFNEFLRPIINQQKSSFNFREVMDSQKILVVNLSKGRIGDLNANLLGMIIVGKLLMSALSRVDIADESARKDMYLYIDEFQNFTTDSISTILSEARKYHLDLIIAHQFVKQLKDGIRDAVFGNVGSIASFRIGPDDAEFMKNKFEPVFNAQDIMNIDNLNAYVNLLIGGQTALPFNIKLETERVFGAGNPEMTAYLKQLSRSKFARHRQEVEDEIKAKFNQNKLTK</sequence>
<protein>
    <submittedName>
        <fullName evidence="5">Uncharacterized protein</fullName>
    </submittedName>
</protein>
<proteinExistence type="predicted"/>
<feature type="domain" description="Helicase HerA central" evidence="3">
    <location>
        <begin position="399"/>
        <end position="477"/>
    </location>
</feature>
<dbReference type="InterPro" id="IPR058441">
    <property type="entry name" value="DUF8128"/>
</dbReference>
<dbReference type="Gene3D" id="3.40.50.300">
    <property type="entry name" value="P-loop containing nucleotide triphosphate hydrolases"/>
    <property type="match status" value="2"/>
</dbReference>
<dbReference type="EMBL" id="MGJA01000012">
    <property type="protein sequence ID" value="OGM97479.1"/>
    <property type="molecule type" value="Genomic_DNA"/>
</dbReference>
<comment type="caution">
    <text evidence="5">The sequence shown here is derived from an EMBL/GenBank/DDBJ whole genome shotgun (WGS) entry which is preliminary data.</text>
</comment>
<evidence type="ECO:0000259" key="4">
    <source>
        <dbReference type="Pfam" id="PF26449"/>
    </source>
</evidence>
<evidence type="ECO:0000256" key="1">
    <source>
        <dbReference type="SAM" id="MobiDB-lite"/>
    </source>
</evidence>
<dbReference type="Pfam" id="PF26449">
    <property type="entry name" value="DUF8128"/>
    <property type="match status" value="1"/>
</dbReference>
<dbReference type="PANTHER" id="PTHR30121:SF6">
    <property type="entry name" value="SLR6007 PROTEIN"/>
    <property type="match status" value="1"/>
</dbReference>
<keyword evidence="2" id="KW-1133">Transmembrane helix</keyword>
<evidence type="ECO:0000313" key="6">
    <source>
        <dbReference type="Proteomes" id="UP000178520"/>
    </source>
</evidence>